<dbReference type="Proteomes" id="UP001374893">
    <property type="component" value="Chromosome"/>
</dbReference>
<keyword evidence="2" id="KW-1185">Reference proteome</keyword>
<protein>
    <submittedName>
        <fullName evidence="1">Uncharacterized protein</fullName>
    </submittedName>
</protein>
<proteinExistence type="predicted"/>
<dbReference type="EMBL" id="AP024702">
    <property type="protein sequence ID" value="BCX46359.1"/>
    <property type="molecule type" value="Genomic_DNA"/>
</dbReference>
<evidence type="ECO:0000313" key="2">
    <source>
        <dbReference type="Proteomes" id="UP001374893"/>
    </source>
</evidence>
<organism evidence="1 2">
    <name type="scientific">Haloferula helveola</name>
    <dbReference type="NCBI Taxonomy" id="490095"/>
    <lineage>
        <taxon>Bacteria</taxon>
        <taxon>Pseudomonadati</taxon>
        <taxon>Verrucomicrobiota</taxon>
        <taxon>Verrucomicrobiia</taxon>
        <taxon>Verrucomicrobiales</taxon>
        <taxon>Verrucomicrobiaceae</taxon>
        <taxon>Haloferula</taxon>
    </lineage>
</organism>
<evidence type="ECO:0000313" key="1">
    <source>
        <dbReference type="EMBL" id="BCX46359.1"/>
    </source>
</evidence>
<sequence>MKSCLGMLIAILLLVAVLGTLGGIYYLSTTAEFSRLDESGQ</sequence>
<name>A0ABM7RH66_9BACT</name>
<gene>
    <name evidence="1" type="ORF">HAHE_02670</name>
</gene>
<dbReference type="RefSeq" id="WP_338687888.1">
    <property type="nucleotide sequence ID" value="NZ_AP024702.1"/>
</dbReference>
<accession>A0ABM7RH66</accession>
<reference evidence="1 2" key="1">
    <citation type="submission" date="2021-06" db="EMBL/GenBank/DDBJ databases">
        <title>Complete genome of Haloferula helveola possessing various polysaccharide degrading enzymes.</title>
        <authorList>
            <person name="Takami H."/>
            <person name="Huang C."/>
            <person name="Hamasaki K."/>
        </authorList>
    </citation>
    <scope>NUCLEOTIDE SEQUENCE [LARGE SCALE GENOMIC DNA]</scope>
    <source>
        <strain evidence="1 2">CN-1</strain>
    </source>
</reference>